<dbReference type="AlphaFoldDB" id="A0A371PYY4"/>
<feature type="domain" description="Tn3 transposase DDE" evidence="1">
    <location>
        <begin position="6"/>
        <end position="110"/>
    </location>
</feature>
<dbReference type="InterPro" id="IPR002513">
    <property type="entry name" value="Tn3_Tnp_DDE_dom"/>
</dbReference>
<sequence>MRFHRILRYLSDAPLRRRVTAATNKVEAFNGFSKWIGFGNGGVITDNDPVEQEKTVKFNALLTNAVIFHNALDIAEAVRQLQEEGHVIDPEDLAHISPYLTEHIGRFGEYSTHELGLEPEAYDPHLDVDFSPLREQGLTTAGLGRAA</sequence>
<dbReference type="GO" id="GO:0006313">
    <property type="term" value="P:DNA transposition"/>
    <property type="evidence" value="ECO:0007669"/>
    <property type="project" value="InterPro"/>
</dbReference>
<proteinExistence type="predicted"/>
<organism evidence="2 3">
    <name type="scientific">Streptomyces inhibens</name>
    <dbReference type="NCBI Taxonomy" id="2293571"/>
    <lineage>
        <taxon>Bacteria</taxon>
        <taxon>Bacillati</taxon>
        <taxon>Actinomycetota</taxon>
        <taxon>Actinomycetes</taxon>
        <taxon>Kitasatosporales</taxon>
        <taxon>Streptomycetaceae</taxon>
        <taxon>Streptomyces</taxon>
    </lineage>
</organism>
<dbReference type="EMBL" id="QUAC01000204">
    <property type="protein sequence ID" value="REK87688.1"/>
    <property type="molecule type" value="Genomic_DNA"/>
</dbReference>
<keyword evidence="3" id="KW-1185">Reference proteome</keyword>
<comment type="caution">
    <text evidence="2">The sequence shown here is derived from an EMBL/GenBank/DDBJ whole genome shotgun (WGS) entry which is preliminary data.</text>
</comment>
<dbReference type="GO" id="GO:0004803">
    <property type="term" value="F:transposase activity"/>
    <property type="evidence" value="ECO:0007669"/>
    <property type="project" value="InterPro"/>
</dbReference>
<evidence type="ECO:0000313" key="3">
    <source>
        <dbReference type="Proteomes" id="UP000262477"/>
    </source>
</evidence>
<protein>
    <recommendedName>
        <fullName evidence="1">Tn3 transposase DDE domain-containing protein</fullName>
    </recommendedName>
</protein>
<evidence type="ECO:0000259" key="1">
    <source>
        <dbReference type="Pfam" id="PF01526"/>
    </source>
</evidence>
<dbReference type="Proteomes" id="UP000262477">
    <property type="component" value="Unassembled WGS sequence"/>
</dbReference>
<dbReference type="RefSeq" id="WP_128509533.1">
    <property type="nucleotide sequence ID" value="NZ_QUAC01000204.1"/>
</dbReference>
<reference evidence="2 3" key="1">
    <citation type="submission" date="2018-08" db="EMBL/GenBank/DDBJ databases">
        <title>Streptomyces NEAU-D10 sp. nov., a novel Actinomycete isolated from soil.</title>
        <authorList>
            <person name="Jin L."/>
        </authorList>
    </citation>
    <scope>NUCLEOTIDE SEQUENCE [LARGE SCALE GENOMIC DNA]</scope>
    <source>
        <strain evidence="2 3">NEAU-D10</strain>
    </source>
</reference>
<dbReference type="OrthoDB" id="5292689at2"/>
<accession>A0A371PYY4</accession>
<evidence type="ECO:0000313" key="2">
    <source>
        <dbReference type="EMBL" id="REK87688.1"/>
    </source>
</evidence>
<dbReference type="Pfam" id="PF01526">
    <property type="entry name" value="DDE_Tnp_Tn3"/>
    <property type="match status" value="1"/>
</dbReference>
<name>A0A371PYY4_STRIH</name>
<gene>
    <name evidence="2" type="ORF">DY245_25350</name>
</gene>